<evidence type="ECO:0000313" key="5">
    <source>
        <dbReference type="Proteomes" id="UP000182444"/>
    </source>
</evidence>
<dbReference type="VEuPathDB" id="FungiDB:YALI1_E20423g"/>
<reference evidence="4 6" key="2">
    <citation type="submission" date="2018-07" db="EMBL/GenBank/DDBJ databases">
        <title>Draft Genome Assemblies for Five Robust Yarrowia lipolytica Strains Exhibiting High Lipid Production and Pentose Sugar Utilization and Sugar Alcohol Secretion from Undetoxified Lignocellulosic Biomass Hydrolysates.</title>
        <authorList>
            <consortium name="DOE Joint Genome Institute"/>
            <person name="Walker C."/>
            <person name="Ryu S."/>
            <person name="Na H."/>
            <person name="Zane M."/>
            <person name="LaButti K."/>
            <person name="Lipzen A."/>
            <person name="Haridas S."/>
            <person name="Barry K."/>
            <person name="Grigoriev I.V."/>
            <person name="Quarterman J."/>
            <person name="Slininger P."/>
            <person name="Dien B."/>
            <person name="Trinh C.T."/>
        </authorList>
    </citation>
    <scope>NUCLEOTIDE SEQUENCE [LARGE SCALE GENOMIC DNA]</scope>
    <source>
        <strain evidence="4 6">YB392</strain>
    </source>
</reference>
<feature type="region of interest" description="Disordered" evidence="1">
    <location>
        <begin position="64"/>
        <end position="173"/>
    </location>
</feature>
<protein>
    <submittedName>
        <fullName evidence="4">Chitin synthesis regulation, resistance to congo red-domain-containing protein</fullName>
    </submittedName>
</protein>
<feature type="transmembrane region" description="Helical" evidence="2">
    <location>
        <begin position="33"/>
        <end position="51"/>
    </location>
</feature>
<gene>
    <name evidence="4" type="ORF">B0I71DRAFT_128161</name>
    <name evidence="3" type="ORF">YALI1_E20423g</name>
</gene>
<feature type="compositionally biased region" description="Pro residues" evidence="1">
    <location>
        <begin position="135"/>
        <end position="151"/>
    </location>
</feature>
<dbReference type="KEGG" id="yli:2911654"/>
<dbReference type="EMBL" id="KZ858957">
    <property type="protein sequence ID" value="RDW27988.1"/>
    <property type="molecule type" value="Genomic_DNA"/>
</dbReference>
<evidence type="ECO:0000256" key="1">
    <source>
        <dbReference type="SAM" id="MobiDB-lite"/>
    </source>
</evidence>
<keyword evidence="2" id="KW-1133">Transmembrane helix</keyword>
<dbReference type="GO" id="GO:0016192">
    <property type="term" value="P:vesicle-mediated transport"/>
    <property type="evidence" value="ECO:0007669"/>
    <property type="project" value="TreeGrafter"/>
</dbReference>
<reference evidence="3 5" key="1">
    <citation type="journal article" date="2016" name="PLoS ONE">
        <title>Sequence Assembly of Yarrowia lipolytica Strain W29/CLIB89 Shows Transposable Element Diversity.</title>
        <authorList>
            <person name="Magnan C."/>
            <person name="Yu J."/>
            <person name="Chang I."/>
            <person name="Jahn E."/>
            <person name="Kanomata Y."/>
            <person name="Wu J."/>
            <person name="Zeller M."/>
            <person name="Oakes M."/>
            <person name="Baldi P."/>
            <person name="Sandmeyer S."/>
        </authorList>
    </citation>
    <scope>NUCLEOTIDE SEQUENCE [LARGE SCALE GENOMIC DNA]</scope>
    <source>
        <strain evidence="3">CLIB89</strain>
        <strain evidence="5">CLIB89(W29)</strain>
    </source>
</reference>
<feature type="compositionally biased region" description="Polar residues" evidence="1">
    <location>
        <begin position="76"/>
        <end position="99"/>
    </location>
</feature>
<dbReference type="GeneID" id="2911654"/>
<organism evidence="3 5">
    <name type="scientific">Yarrowia lipolytica</name>
    <name type="common">Candida lipolytica</name>
    <dbReference type="NCBI Taxonomy" id="4952"/>
    <lineage>
        <taxon>Eukaryota</taxon>
        <taxon>Fungi</taxon>
        <taxon>Dikarya</taxon>
        <taxon>Ascomycota</taxon>
        <taxon>Saccharomycotina</taxon>
        <taxon>Dipodascomycetes</taxon>
        <taxon>Dipodascales</taxon>
        <taxon>Dipodascales incertae sedis</taxon>
        <taxon>Yarrowia</taxon>
    </lineage>
</organism>
<evidence type="ECO:0000256" key="2">
    <source>
        <dbReference type="SAM" id="Phobius"/>
    </source>
</evidence>
<dbReference type="Pfam" id="PF12273">
    <property type="entry name" value="RCR"/>
    <property type="match status" value="1"/>
</dbReference>
<dbReference type="PANTHER" id="PTHR28187:SF1">
    <property type="entry name" value="PROTEIN RCR1-RELATED"/>
    <property type="match status" value="1"/>
</dbReference>
<dbReference type="Proteomes" id="UP000256601">
    <property type="component" value="Unassembled WGS sequence"/>
</dbReference>
<dbReference type="OMA" id="FNTNDGY"/>
<dbReference type="InterPro" id="IPR020999">
    <property type="entry name" value="Chitin_synth_reg_RCR"/>
</dbReference>
<keyword evidence="2" id="KW-0812">Transmembrane</keyword>
<keyword evidence="2" id="KW-0472">Membrane</keyword>
<proteinExistence type="predicted"/>
<accession>A0A1D8NIR6</accession>
<dbReference type="eggNOG" id="ENOG502S2K8">
    <property type="taxonomic scope" value="Eukaryota"/>
</dbReference>
<evidence type="ECO:0000313" key="6">
    <source>
        <dbReference type="Proteomes" id="UP000256601"/>
    </source>
</evidence>
<evidence type="ECO:0000313" key="4">
    <source>
        <dbReference type="EMBL" id="RDW27988.1"/>
    </source>
</evidence>
<dbReference type="OrthoDB" id="4088875at2759"/>
<dbReference type="PANTHER" id="PTHR28187">
    <property type="entry name" value="PROTEIN RCR1-RELATED"/>
    <property type="match status" value="1"/>
</dbReference>
<sequence length="173" mass="18937">MPSLPLERRQYYSDGCYGWGCGGNSGWNNWGRWILLALIIGVFLISFLLVCTTNKRRLNRGQQPITGTSWIVPPTYHQSEQQYQSQAAPPYNPNANSDPTAAGYYDQSGNFVNTSHHGAGYSNHQGGYTSNDAYGPPPGDAYGPPPGPPPGHSNIEMDQYQPPSHPPPAFVKN</sequence>
<dbReference type="AlphaFoldDB" id="A0A1D8NIR6"/>
<name>A0A1D8NIR6_YARLL</name>
<dbReference type="EMBL" id="CP017557">
    <property type="protein sequence ID" value="AOW05534.1"/>
    <property type="molecule type" value="Genomic_DNA"/>
</dbReference>
<feature type="compositionally biased region" description="Polar residues" evidence="1">
    <location>
        <begin position="107"/>
        <end position="131"/>
    </location>
</feature>
<evidence type="ECO:0000313" key="3">
    <source>
        <dbReference type="EMBL" id="AOW05534.1"/>
    </source>
</evidence>
<dbReference type="Proteomes" id="UP000182444">
    <property type="component" value="Chromosome 1E"/>
</dbReference>
<dbReference type="VEuPathDB" id="FungiDB:YALI0_E17127g"/>
<dbReference type="RefSeq" id="XP_504051.1">
    <property type="nucleotide sequence ID" value="XM_504051.1"/>
</dbReference>
<feature type="compositionally biased region" description="Pro residues" evidence="1">
    <location>
        <begin position="163"/>
        <end position="173"/>
    </location>
</feature>